<name>A0A1B7MG13_9AGAM</name>
<keyword evidence="3" id="KW-1185">Reference proteome</keyword>
<proteinExistence type="predicted"/>
<feature type="transmembrane region" description="Helical" evidence="1">
    <location>
        <begin position="62"/>
        <end position="83"/>
    </location>
</feature>
<keyword evidence="1" id="KW-1133">Transmembrane helix</keyword>
<evidence type="ECO:0000256" key="1">
    <source>
        <dbReference type="SAM" id="Phobius"/>
    </source>
</evidence>
<reference evidence="2 3" key="1">
    <citation type="submission" date="2016-06" db="EMBL/GenBank/DDBJ databases">
        <title>Comparative genomics of the ectomycorrhizal sister species Rhizopogon vinicolor and Rhizopogon vesiculosus (Basidiomycota: Boletales) reveals a divergence of the mating type B locus.</title>
        <authorList>
            <consortium name="DOE Joint Genome Institute"/>
            <person name="Mujic A.B."/>
            <person name="Kuo A."/>
            <person name="Tritt A."/>
            <person name="Lipzen A."/>
            <person name="Chen C."/>
            <person name="Johnson J."/>
            <person name="Sharma A."/>
            <person name="Barry K."/>
            <person name="Grigoriev I.V."/>
            <person name="Spatafora J.W."/>
        </authorList>
    </citation>
    <scope>NUCLEOTIDE SEQUENCE [LARGE SCALE GENOMIC DNA]</scope>
    <source>
        <strain evidence="2 3">AM-OR11-026</strain>
    </source>
</reference>
<keyword evidence="1" id="KW-0812">Transmembrane</keyword>
<dbReference type="Proteomes" id="UP000092154">
    <property type="component" value="Unassembled WGS sequence"/>
</dbReference>
<evidence type="ECO:0000313" key="3">
    <source>
        <dbReference type="Proteomes" id="UP000092154"/>
    </source>
</evidence>
<dbReference type="EMBL" id="KV449353">
    <property type="protein sequence ID" value="OAX31545.1"/>
    <property type="molecule type" value="Genomic_DNA"/>
</dbReference>
<dbReference type="AlphaFoldDB" id="A0A1B7MG13"/>
<evidence type="ECO:0000313" key="2">
    <source>
        <dbReference type="EMBL" id="OAX31545.1"/>
    </source>
</evidence>
<gene>
    <name evidence="2" type="ORF">K503DRAFT_75956</name>
</gene>
<accession>A0A1B7MG13</accession>
<dbReference type="InParanoid" id="A0A1B7MG13"/>
<keyword evidence="1" id="KW-0472">Membrane</keyword>
<organism evidence="2 3">
    <name type="scientific">Rhizopogon vinicolor AM-OR11-026</name>
    <dbReference type="NCBI Taxonomy" id="1314800"/>
    <lineage>
        <taxon>Eukaryota</taxon>
        <taxon>Fungi</taxon>
        <taxon>Dikarya</taxon>
        <taxon>Basidiomycota</taxon>
        <taxon>Agaricomycotina</taxon>
        <taxon>Agaricomycetes</taxon>
        <taxon>Agaricomycetidae</taxon>
        <taxon>Boletales</taxon>
        <taxon>Suillineae</taxon>
        <taxon>Rhizopogonaceae</taxon>
        <taxon>Rhizopogon</taxon>
    </lineage>
</organism>
<sequence length="201" mass="22989">MYQRRTRQMLIFLVVTFLAIRIPPVVFTAIQTQYTSGEEYVLVGAHVCGYGFQGDAMIRMEIAWILATAWEFLALFLAICIAIKHFREMQRPSSGWTVGDCFTILIKTHVIYFASYAAASSLETTRFSRQLNNSTSMAAGIFAGIFEFTRACRCLYWDHGSFLQFENIMLTSSPAPMKQLAWLRLFSRSTYTFQLAMVCSR</sequence>
<protein>
    <submittedName>
        <fullName evidence="2">Uncharacterized protein</fullName>
    </submittedName>
</protein>
<dbReference type="OrthoDB" id="2681415at2759"/>